<evidence type="ECO:0000256" key="3">
    <source>
        <dbReference type="ARBA" id="ARBA00022741"/>
    </source>
</evidence>
<dbReference type="GO" id="GO:0005524">
    <property type="term" value="F:ATP binding"/>
    <property type="evidence" value="ECO:0007669"/>
    <property type="project" value="UniProtKB-KW"/>
</dbReference>
<dbReference type="Proteomes" id="UP001595900">
    <property type="component" value="Unassembled WGS sequence"/>
</dbReference>
<comment type="similarity">
    <text evidence="1">Belongs to the ABC transporter superfamily.</text>
</comment>
<dbReference type="SMART" id="SM00382">
    <property type="entry name" value="AAA"/>
    <property type="match status" value="1"/>
</dbReference>
<dbReference type="InterPro" id="IPR015860">
    <property type="entry name" value="ABC_transpr_TagH-like"/>
</dbReference>
<dbReference type="PROSITE" id="PS00211">
    <property type="entry name" value="ABC_TRANSPORTER_1"/>
    <property type="match status" value="1"/>
</dbReference>
<protein>
    <submittedName>
        <fullName evidence="6">ABC transporter ATP-binding protein</fullName>
    </submittedName>
</protein>
<evidence type="ECO:0000256" key="1">
    <source>
        <dbReference type="ARBA" id="ARBA00005417"/>
    </source>
</evidence>
<dbReference type="InterPro" id="IPR003593">
    <property type="entry name" value="AAA+_ATPase"/>
</dbReference>
<evidence type="ECO:0000256" key="4">
    <source>
        <dbReference type="ARBA" id="ARBA00022840"/>
    </source>
</evidence>
<dbReference type="InterPro" id="IPR027417">
    <property type="entry name" value="P-loop_NTPase"/>
</dbReference>
<dbReference type="SUPFAM" id="SSF52540">
    <property type="entry name" value="P-loop containing nucleoside triphosphate hydrolases"/>
    <property type="match status" value="1"/>
</dbReference>
<evidence type="ECO:0000259" key="5">
    <source>
        <dbReference type="PROSITE" id="PS50893"/>
    </source>
</evidence>
<evidence type="ECO:0000256" key="2">
    <source>
        <dbReference type="ARBA" id="ARBA00022448"/>
    </source>
</evidence>
<keyword evidence="2" id="KW-0813">Transport</keyword>
<accession>A0ABV8QBQ5</accession>
<keyword evidence="7" id="KW-1185">Reference proteome</keyword>
<proteinExistence type="inferred from homology"/>
<sequence length="267" mass="29345">MVATDSVTMVGSGGSGAVIEVSGLGIRFKRNRRARRSFKDLFAGRKRRARPDEFWALRGVSFDIRQGEAIGVVGRNGQGKSTLLKIIAGVLIPDEGTSVVRQGVAPLIEITGGFVDDLTVRDNVYLTAGLHGMTKKEIDAKFDEIVSFAEIPGFLDTPYKHLSSGMKVRIAFSVITQLDEPVLIVDEVLAVGDKAFREKCYARIEQLLADGRTLFFVSHSERDLKRFCSRGLYLKQGELIMDGPIDDVIDRYNDDYGMASAPPVIDA</sequence>
<evidence type="ECO:0000313" key="7">
    <source>
        <dbReference type="Proteomes" id="UP001595900"/>
    </source>
</evidence>
<dbReference type="Gene3D" id="3.40.50.300">
    <property type="entry name" value="P-loop containing nucleotide triphosphate hydrolases"/>
    <property type="match status" value="1"/>
</dbReference>
<comment type="caution">
    <text evidence="6">The sequence shown here is derived from an EMBL/GenBank/DDBJ whole genome shotgun (WGS) entry which is preliminary data.</text>
</comment>
<name>A0ABV8QBQ5_9MICO</name>
<dbReference type="InterPro" id="IPR017871">
    <property type="entry name" value="ABC_transporter-like_CS"/>
</dbReference>
<dbReference type="PANTHER" id="PTHR46743:SF2">
    <property type="entry name" value="TEICHOIC ACIDS EXPORT ATP-BINDING PROTEIN TAGH"/>
    <property type="match status" value="1"/>
</dbReference>
<dbReference type="Pfam" id="PF00005">
    <property type="entry name" value="ABC_tran"/>
    <property type="match status" value="1"/>
</dbReference>
<evidence type="ECO:0000313" key="6">
    <source>
        <dbReference type="EMBL" id="MFC4245103.1"/>
    </source>
</evidence>
<dbReference type="InterPro" id="IPR050683">
    <property type="entry name" value="Bact_Polysacc_Export_ATP-bd"/>
</dbReference>
<dbReference type="CDD" id="cd03220">
    <property type="entry name" value="ABC_KpsT_Wzt"/>
    <property type="match status" value="1"/>
</dbReference>
<dbReference type="PROSITE" id="PS50893">
    <property type="entry name" value="ABC_TRANSPORTER_2"/>
    <property type="match status" value="1"/>
</dbReference>
<keyword evidence="3" id="KW-0547">Nucleotide-binding</keyword>
<feature type="domain" description="ABC transporter" evidence="5">
    <location>
        <begin position="36"/>
        <end position="261"/>
    </location>
</feature>
<reference evidence="7" key="1">
    <citation type="journal article" date="2019" name="Int. J. Syst. Evol. Microbiol.">
        <title>The Global Catalogue of Microorganisms (GCM) 10K type strain sequencing project: providing services to taxonomists for standard genome sequencing and annotation.</title>
        <authorList>
            <consortium name="The Broad Institute Genomics Platform"/>
            <consortium name="The Broad Institute Genome Sequencing Center for Infectious Disease"/>
            <person name="Wu L."/>
            <person name="Ma J."/>
        </authorList>
    </citation>
    <scope>NUCLEOTIDE SEQUENCE [LARGE SCALE GENOMIC DNA]</scope>
    <source>
        <strain evidence="7">CGMCC 1.10363</strain>
    </source>
</reference>
<dbReference type="InterPro" id="IPR003439">
    <property type="entry name" value="ABC_transporter-like_ATP-bd"/>
</dbReference>
<dbReference type="PANTHER" id="PTHR46743">
    <property type="entry name" value="TEICHOIC ACIDS EXPORT ATP-BINDING PROTEIN TAGH"/>
    <property type="match status" value="1"/>
</dbReference>
<keyword evidence="4 6" id="KW-0067">ATP-binding</keyword>
<dbReference type="EMBL" id="JBHSCN010000020">
    <property type="protein sequence ID" value="MFC4245103.1"/>
    <property type="molecule type" value="Genomic_DNA"/>
</dbReference>
<dbReference type="RefSeq" id="WP_390231846.1">
    <property type="nucleotide sequence ID" value="NZ_JBHSCN010000020.1"/>
</dbReference>
<organism evidence="6 7">
    <name type="scientific">Gryllotalpicola reticulitermitis</name>
    <dbReference type="NCBI Taxonomy" id="1184153"/>
    <lineage>
        <taxon>Bacteria</taxon>
        <taxon>Bacillati</taxon>
        <taxon>Actinomycetota</taxon>
        <taxon>Actinomycetes</taxon>
        <taxon>Micrococcales</taxon>
        <taxon>Microbacteriaceae</taxon>
        <taxon>Gryllotalpicola</taxon>
    </lineage>
</organism>
<gene>
    <name evidence="6" type="ORF">ACFOYW_17180</name>
</gene>